<dbReference type="AlphaFoldDB" id="I1DU53"/>
<protein>
    <submittedName>
        <fullName evidence="1">Uncharacterized protein</fullName>
    </submittedName>
</protein>
<sequence length="53" mass="5750">MFGVAHNKAQQYAPGGALGAHAASVNVRYSLIATIRNNFGCKKPCRRFNNTAR</sequence>
<dbReference type="EMBL" id="BAFK01000002">
    <property type="protein sequence ID" value="GAB57581.1"/>
    <property type="molecule type" value="Genomic_DNA"/>
</dbReference>
<evidence type="ECO:0000313" key="1">
    <source>
        <dbReference type="EMBL" id="GAB57581.1"/>
    </source>
</evidence>
<organism evidence="1 2">
    <name type="scientific">Rheinheimera nanhaiensis E407-8</name>
    <dbReference type="NCBI Taxonomy" id="562729"/>
    <lineage>
        <taxon>Bacteria</taxon>
        <taxon>Pseudomonadati</taxon>
        <taxon>Pseudomonadota</taxon>
        <taxon>Gammaproteobacteria</taxon>
        <taxon>Chromatiales</taxon>
        <taxon>Chromatiaceae</taxon>
        <taxon>Rheinheimera</taxon>
    </lineage>
</organism>
<name>I1DU53_9GAMM</name>
<gene>
    <name evidence="1" type="ORF">RNAN_0550</name>
</gene>
<comment type="caution">
    <text evidence="1">The sequence shown here is derived from an EMBL/GenBank/DDBJ whole genome shotgun (WGS) entry which is preliminary data.</text>
</comment>
<dbReference type="Proteomes" id="UP000004374">
    <property type="component" value="Unassembled WGS sequence"/>
</dbReference>
<evidence type="ECO:0000313" key="2">
    <source>
        <dbReference type="Proteomes" id="UP000004374"/>
    </source>
</evidence>
<reference evidence="1 2" key="1">
    <citation type="journal article" date="2012" name="J. Bacteriol.">
        <title>Genome Sequence of the Protease-Producing Bacterium Rheinheimera nanhaiensis E407-8T, Isolated from Deep-Sea Sediment of the South China Sea.</title>
        <authorList>
            <person name="Zhang X.-Y."/>
            <person name="Zhang Y.-J."/>
            <person name="Qin Q.-L."/>
            <person name="Xie B.-B."/>
            <person name="Chen X.-L."/>
            <person name="Zhou B.-C."/>
            <person name="Zhang Y.-Z."/>
        </authorList>
    </citation>
    <scope>NUCLEOTIDE SEQUENCE [LARGE SCALE GENOMIC DNA]</scope>
    <source>
        <strain evidence="1 2">E407-8</strain>
    </source>
</reference>
<accession>I1DU53</accession>
<proteinExistence type="predicted"/>
<keyword evidence="2" id="KW-1185">Reference proteome</keyword>